<dbReference type="Gene3D" id="3.40.50.300">
    <property type="entry name" value="P-loop containing nucleotide triphosphate hydrolases"/>
    <property type="match status" value="2"/>
</dbReference>
<dbReference type="Pfam" id="PF00005">
    <property type="entry name" value="ABC_tran"/>
    <property type="match status" value="2"/>
</dbReference>
<dbReference type="InterPro" id="IPR051309">
    <property type="entry name" value="ABCF_ATPase"/>
</dbReference>
<evidence type="ECO:0000256" key="3">
    <source>
        <dbReference type="SAM" id="Coils"/>
    </source>
</evidence>
<dbReference type="PANTHER" id="PTHR42855:SF1">
    <property type="entry name" value="ABC TRANSPORTER DOMAIN-CONTAINING PROTEIN"/>
    <property type="match status" value="1"/>
</dbReference>
<evidence type="ECO:0000256" key="1">
    <source>
        <dbReference type="ARBA" id="ARBA00022741"/>
    </source>
</evidence>
<dbReference type="SMART" id="SM00382">
    <property type="entry name" value="AAA"/>
    <property type="match status" value="2"/>
</dbReference>
<feature type="region of interest" description="Disordered" evidence="4">
    <location>
        <begin position="1"/>
        <end position="66"/>
    </location>
</feature>
<dbReference type="InterPro" id="IPR027417">
    <property type="entry name" value="P-loop_NTPase"/>
</dbReference>
<dbReference type="GO" id="GO:0005524">
    <property type="term" value="F:ATP binding"/>
    <property type="evidence" value="ECO:0007669"/>
    <property type="project" value="UniProtKB-KW"/>
</dbReference>
<proteinExistence type="predicted"/>
<protein>
    <submittedName>
        <fullName evidence="6">ATP-binding cassette subfamily F protein uup</fullName>
    </submittedName>
</protein>
<dbReference type="Proteomes" id="UP000246661">
    <property type="component" value="Unassembled WGS sequence"/>
</dbReference>
<name>A0A317QEG2_9ACTN</name>
<dbReference type="PROSITE" id="PS50893">
    <property type="entry name" value="ABC_TRANSPORTER_2"/>
    <property type="match status" value="2"/>
</dbReference>
<keyword evidence="7" id="KW-1185">Reference proteome</keyword>
<accession>A0A317QEG2</accession>
<keyword evidence="3" id="KW-0175">Coiled coil</keyword>
<dbReference type="AlphaFoldDB" id="A0A317QEG2"/>
<dbReference type="EMBL" id="QGTX01000001">
    <property type="protein sequence ID" value="PWW21722.1"/>
    <property type="molecule type" value="Genomic_DNA"/>
</dbReference>
<evidence type="ECO:0000313" key="6">
    <source>
        <dbReference type="EMBL" id="PWW21722.1"/>
    </source>
</evidence>
<organism evidence="6 7">
    <name type="scientific">Geodermatophilus normandii</name>
    <dbReference type="NCBI Taxonomy" id="1137989"/>
    <lineage>
        <taxon>Bacteria</taxon>
        <taxon>Bacillati</taxon>
        <taxon>Actinomycetota</taxon>
        <taxon>Actinomycetes</taxon>
        <taxon>Geodermatophilales</taxon>
        <taxon>Geodermatophilaceae</taxon>
        <taxon>Geodermatophilus</taxon>
    </lineage>
</organism>
<dbReference type="InterPro" id="IPR003439">
    <property type="entry name" value="ABC_transporter-like_ATP-bd"/>
</dbReference>
<dbReference type="CDD" id="cd03221">
    <property type="entry name" value="ABCF_EF-3"/>
    <property type="match status" value="1"/>
</dbReference>
<evidence type="ECO:0000256" key="2">
    <source>
        <dbReference type="ARBA" id="ARBA00022840"/>
    </source>
</evidence>
<keyword evidence="1" id="KW-0547">Nucleotide-binding</keyword>
<dbReference type="InterPro" id="IPR003593">
    <property type="entry name" value="AAA+_ATPase"/>
</dbReference>
<sequence>MADVDLPAGRPAARASTAVMSTGVPSAKRSELTATSEYSTGPGPRRSNRAHHSAVVSGAGSGSGGTARRWGVAGAGIAASWAAAVMLMEFLRSSAPGDRGVLPLTLRTSLAGALGSTSDAASGPRPAPALPEHPGSRGYWGPHDPDPAVSAPLNLLNLERVSKAHGTTVLLDDVSLGVAAGERIGVVGRNGSGKSTLLGVLTGREDVDSGRVTRRGDLAVGVLDQSGTLPPGATVRDVVLPSSLFAAEHEWAADPAVRSVLSGLELDRLGLDSPVAPMSGGERRRVALAAQLIRPLDLLVLDEPTNHLDVEGVAWLADFVKDRVGALVVVTHDRWFLDEVCTQTWEVSDGSVHAYEGGYAAYTLARAERARIAAVSEERRLNLVRKELAWLRRGPPARTSKPRFRIEAAEALIADEPPPRETMALKGFAARRLGRTVYDVEDVDYSVPSDDGPRPLFRDLTWHVGPGDRVGVVGVNGAGKTSLLRLLVGETEPDRGTVVRGQTVAPAYLSQHVTELPAKLRVLEAVQEVARIARIGGQDISASSLAERFGFPPSRQWTPVGDLSGGERRRLQLLRLLMAEPNVLLLDEPTNDLDIDTLNQLEDLLDSFPGTVLVVSHDRYFVDRVCDSVVALMGDGSIAALPGGVEEYLAIRAGGGAALSSAASAPAPAPGAAPAAAGPSAAEVRAARKEAARLERRLEKLTAEEERLHAELAAAATDHARVMELDGRLRTLLAEKDRVETDWLAAAELAEA</sequence>
<dbReference type="PROSITE" id="PS00211">
    <property type="entry name" value="ABC_TRANSPORTER_1"/>
    <property type="match status" value="2"/>
</dbReference>
<dbReference type="PANTHER" id="PTHR42855">
    <property type="entry name" value="ABC TRANSPORTER ATP-BINDING SUBUNIT"/>
    <property type="match status" value="1"/>
</dbReference>
<reference evidence="7" key="1">
    <citation type="submission" date="2018-05" db="EMBL/GenBank/DDBJ databases">
        <authorList>
            <person name="Klenk H.-P."/>
            <person name="Huntemann M."/>
            <person name="Clum A."/>
            <person name="Pillay M."/>
            <person name="Palaniappan K."/>
            <person name="Varghese N."/>
            <person name="Mikhailova N."/>
            <person name="Stamatis D."/>
            <person name="Reddy T."/>
            <person name="Daum C."/>
            <person name="Shapiro N."/>
            <person name="Ivanova N."/>
            <person name="Kyrpides N."/>
            <person name="Woyke T."/>
        </authorList>
    </citation>
    <scope>NUCLEOTIDE SEQUENCE [LARGE SCALE GENOMIC DNA]</scope>
    <source>
        <strain evidence="7">DSM 45417</strain>
    </source>
</reference>
<evidence type="ECO:0000259" key="5">
    <source>
        <dbReference type="PROSITE" id="PS50893"/>
    </source>
</evidence>
<feature type="region of interest" description="Disordered" evidence="4">
    <location>
        <begin position="115"/>
        <end position="145"/>
    </location>
</feature>
<dbReference type="InterPro" id="IPR017871">
    <property type="entry name" value="ABC_transporter-like_CS"/>
</dbReference>
<keyword evidence="2 6" id="KW-0067">ATP-binding</keyword>
<evidence type="ECO:0000313" key="7">
    <source>
        <dbReference type="Proteomes" id="UP000246661"/>
    </source>
</evidence>
<dbReference type="GO" id="GO:0016887">
    <property type="term" value="F:ATP hydrolysis activity"/>
    <property type="evidence" value="ECO:0007669"/>
    <property type="project" value="InterPro"/>
</dbReference>
<evidence type="ECO:0000256" key="4">
    <source>
        <dbReference type="SAM" id="MobiDB-lite"/>
    </source>
</evidence>
<comment type="caution">
    <text evidence="6">The sequence shown here is derived from an EMBL/GenBank/DDBJ whole genome shotgun (WGS) entry which is preliminary data.</text>
</comment>
<feature type="coiled-coil region" evidence="3">
    <location>
        <begin position="684"/>
        <end position="718"/>
    </location>
</feature>
<gene>
    <name evidence="6" type="ORF">JD79_00858</name>
</gene>
<dbReference type="SUPFAM" id="SSF52540">
    <property type="entry name" value="P-loop containing nucleoside triphosphate hydrolases"/>
    <property type="match status" value="2"/>
</dbReference>
<feature type="domain" description="ABC transporter" evidence="5">
    <location>
        <begin position="156"/>
        <end position="374"/>
    </location>
</feature>
<feature type="domain" description="ABC transporter" evidence="5">
    <location>
        <begin position="438"/>
        <end position="667"/>
    </location>
</feature>